<feature type="region of interest" description="Disordered" evidence="1">
    <location>
        <begin position="697"/>
        <end position="719"/>
    </location>
</feature>
<dbReference type="RefSeq" id="WP_115314462.1">
    <property type="nucleotide sequence ID" value="NZ_CP065626.1"/>
</dbReference>
<feature type="domain" description="Phage tail tape measure protein" evidence="2">
    <location>
        <begin position="219"/>
        <end position="413"/>
    </location>
</feature>
<evidence type="ECO:0000259" key="2">
    <source>
        <dbReference type="Pfam" id="PF10145"/>
    </source>
</evidence>
<dbReference type="InterPro" id="IPR010090">
    <property type="entry name" value="Phage_tape_meas"/>
</dbReference>
<dbReference type="OrthoDB" id="8019720at2"/>
<protein>
    <submittedName>
        <fullName evidence="3">Phage tail tape measure protein, TP901 family, core region</fullName>
    </submittedName>
</protein>
<reference evidence="3 4" key="1">
    <citation type="submission" date="2018-06" db="EMBL/GenBank/DDBJ databases">
        <authorList>
            <consortium name="Pathogen Informatics"/>
            <person name="Doyle S."/>
        </authorList>
    </citation>
    <scope>NUCLEOTIDE SEQUENCE [LARGE SCALE GENOMIC DNA]</scope>
    <source>
        <strain evidence="3 4">NCTC12121</strain>
    </source>
</reference>
<dbReference type="EMBL" id="UFXZ01000001">
    <property type="protein sequence ID" value="STC84479.1"/>
    <property type="molecule type" value="Genomic_DNA"/>
</dbReference>
<evidence type="ECO:0000313" key="3">
    <source>
        <dbReference type="EMBL" id="STC84479.1"/>
    </source>
</evidence>
<name>A0A376D889_9GAMM</name>
<proteinExistence type="predicted"/>
<dbReference type="Pfam" id="PF10145">
    <property type="entry name" value="PhageMin_Tail"/>
    <property type="match status" value="1"/>
</dbReference>
<dbReference type="AlphaFoldDB" id="A0A376D889"/>
<dbReference type="Proteomes" id="UP000255248">
    <property type="component" value="Unassembled WGS sequence"/>
</dbReference>
<gene>
    <name evidence="3" type="ORF">NCTC12121_00557</name>
</gene>
<evidence type="ECO:0000313" key="4">
    <source>
        <dbReference type="Proteomes" id="UP000255248"/>
    </source>
</evidence>
<sequence length="746" mass="78899">MARDFKVSMTLEAKDDASRQVTRTLKETTGQAEKAAKAIKRQGHEQQKTAIEAAAAAKQQAAAAAQAAKQSIAASRSQMENARRLMRAREALGIRSEQSIQREIARTIASYNRLTRAGTLSAREQARAYHQMRQQVAGLRQELKGVTTLQQARGALTKAGVIAGGAAAFGAAFVNPVRNRMTYDERLTEMANTAFSDNDMKGRQAGMQRLDKMIRDNAMSSGLNKESVMDTANTLLASGLKEEAVSKLLPTITRYASAAKADPNELADIAVKARSTFGITDEQMPTMLNMAIAAGQSGNFELKDMAKWLGQQMAFAKKAGMSGLGDFGKLLTLNELSSVTAGNSDQAGNNVVNLLGKLTSQDAANAAANIKIKGKGIDLPGTLAEARKHGTDPIEAFSRVIDEVVGSDKKYQALQAKLKSLPKDDKSGIKETLEAMSAILEGAGVGKILADQQALMAILAYRNGQGYKDEIERDINKQRNLKPGEQGAGDLNFEFNKEQGWFKAQQFNNAKEFAELDATKRLADATGSAAGKAAELAARFPELATAVSGATTAIQGMTQAAIAFAGIKLLTGGIKAAKGAGGAAAAEVAAAGTNAIKGTAGRLLSKPFIKGIPIIGELIAAAQGTQDFPVIQVERASEKKARIKASGIPIPHELQGEANSGGLLDVWDEAKAQWKRLTGHPIRDDQIHPQQVIAATQPPQAKGGASQTTASPTPSAAAPQVIRLEVDGRTLAEIVNQINAQEGVRG</sequence>
<evidence type="ECO:0000256" key="1">
    <source>
        <dbReference type="SAM" id="MobiDB-lite"/>
    </source>
</evidence>
<organism evidence="3 4">
    <name type="scientific">Edwardsiella hoshinae</name>
    <dbReference type="NCBI Taxonomy" id="93378"/>
    <lineage>
        <taxon>Bacteria</taxon>
        <taxon>Pseudomonadati</taxon>
        <taxon>Pseudomonadota</taxon>
        <taxon>Gammaproteobacteria</taxon>
        <taxon>Enterobacterales</taxon>
        <taxon>Hafniaceae</taxon>
        <taxon>Edwardsiella</taxon>
    </lineage>
</organism>
<accession>A0A376D889</accession>
<dbReference type="NCBIfam" id="TIGR01760">
    <property type="entry name" value="tape_meas_TP901"/>
    <property type="match status" value="1"/>
</dbReference>
<feature type="compositionally biased region" description="Low complexity" evidence="1">
    <location>
        <begin position="705"/>
        <end position="719"/>
    </location>
</feature>